<dbReference type="EMBL" id="LWDV01000010">
    <property type="protein sequence ID" value="OCL25301.1"/>
    <property type="molecule type" value="Genomic_DNA"/>
</dbReference>
<sequence length="111" mass="12866">MGNLELGEGLKGKYLYLDKEDKPRGIYFQREGETEPDFIVPYVPRKRKEDEREIIYKERIKEDAEQVIKMIEANKEAVEEDARNYAISSNQEIADTLLTFGSAIKAIHNSQ</sequence>
<name>A0A1C0A586_9FIRM</name>
<organism evidence="1 2">
    <name type="scientific">Orenia metallireducens</name>
    <dbReference type="NCBI Taxonomy" id="1413210"/>
    <lineage>
        <taxon>Bacteria</taxon>
        <taxon>Bacillati</taxon>
        <taxon>Bacillota</taxon>
        <taxon>Clostridia</taxon>
        <taxon>Halanaerobiales</taxon>
        <taxon>Halobacteroidaceae</taxon>
        <taxon>Orenia</taxon>
    </lineage>
</organism>
<protein>
    <submittedName>
        <fullName evidence="1">Uncharacterized protein</fullName>
    </submittedName>
</protein>
<dbReference type="Proteomes" id="UP000093514">
    <property type="component" value="Unassembled WGS sequence"/>
</dbReference>
<proteinExistence type="predicted"/>
<keyword evidence="2" id="KW-1185">Reference proteome</keyword>
<evidence type="ECO:0000313" key="2">
    <source>
        <dbReference type="Proteomes" id="UP000093514"/>
    </source>
</evidence>
<accession>A0A1C0A586</accession>
<gene>
    <name evidence="1" type="ORF">U472_13165</name>
</gene>
<reference evidence="1 2" key="2">
    <citation type="submission" date="2016-08" db="EMBL/GenBank/DDBJ databases">
        <title>Orenia metallireducens sp. nov. strain Z6, a Novel Metal-reducing Firmicute from the Deep Subsurface.</title>
        <authorList>
            <person name="Maxim B.I."/>
            <person name="Kenneth K."/>
            <person name="Flynn T.M."/>
            <person name="Oloughlin E.J."/>
            <person name="Locke R.A."/>
            <person name="Weber J.R."/>
            <person name="Egan S.M."/>
            <person name="Mackie R.I."/>
            <person name="Cann I.K."/>
        </authorList>
    </citation>
    <scope>NUCLEOTIDE SEQUENCE [LARGE SCALE GENOMIC DNA]</scope>
    <source>
        <strain evidence="1 2">Z6</strain>
    </source>
</reference>
<evidence type="ECO:0000313" key="1">
    <source>
        <dbReference type="EMBL" id="OCL25301.1"/>
    </source>
</evidence>
<dbReference type="AlphaFoldDB" id="A0A1C0A586"/>
<comment type="caution">
    <text evidence="1">The sequence shown here is derived from an EMBL/GenBank/DDBJ whole genome shotgun (WGS) entry which is preliminary data.</text>
</comment>
<reference evidence="2" key="1">
    <citation type="submission" date="2016-07" db="EMBL/GenBank/DDBJ databases">
        <authorList>
            <person name="Florea S."/>
            <person name="Webb J.S."/>
            <person name="Jaromczyk J."/>
            <person name="Schardl C.L."/>
        </authorList>
    </citation>
    <scope>NUCLEOTIDE SEQUENCE [LARGE SCALE GENOMIC DNA]</scope>
    <source>
        <strain evidence="2">Z6</strain>
    </source>
</reference>
<dbReference type="RefSeq" id="WP_068719213.1">
    <property type="nucleotide sequence ID" value="NZ_LWDV01000010.1"/>
</dbReference>